<evidence type="ECO:0000256" key="7">
    <source>
        <dbReference type="ARBA" id="ARBA00022592"/>
    </source>
</evidence>
<gene>
    <name evidence="14" type="primary">pstS</name>
    <name evidence="14" type="ORF">IC227_08255</name>
</gene>
<evidence type="ECO:0000256" key="6">
    <source>
        <dbReference type="ARBA" id="ARBA00022475"/>
    </source>
</evidence>
<dbReference type="PANTHER" id="PTHR30570">
    <property type="entry name" value="PERIPLASMIC PHOSPHATE BINDING COMPONENT OF PHOSPHATE ABC TRANSPORTER"/>
    <property type="match status" value="1"/>
</dbReference>
<comment type="function">
    <text evidence="12">Involved in the system for phosphate transport across the cytoplasmic membrane.</text>
</comment>
<evidence type="ECO:0000256" key="12">
    <source>
        <dbReference type="RuleBase" id="RU367119"/>
    </source>
</evidence>
<dbReference type="NCBIfam" id="TIGR02136">
    <property type="entry name" value="ptsS_2"/>
    <property type="match status" value="1"/>
</dbReference>
<dbReference type="Pfam" id="PF12849">
    <property type="entry name" value="PBP_like_2"/>
    <property type="match status" value="1"/>
</dbReference>
<comment type="similarity">
    <text evidence="3 12">Belongs to the PstS family.</text>
</comment>
<keyword evidence="6 12" id="KW-1003">Cell membrane</keyword>
<name>A0A931FCZ9_9ENTE</name>
<keyword evidence="15" id="KW-1185">Reference proteome</keyword>
<comment type="caution">
    <text evidence="14">The sequence shown here is derived from an EMBL/GenBank/DDBJ whole genome shotgun (WGS) entry which is preliminary data.</text>
</comment>
<accession>A0A931FCZ9</accession>
<evidence type="ECO:0000256" key="10">
    <source>
        <dbReference type="ARBA" id="ARBA00023139"/>
    </source>
</evidence>
<evidence type="ECO:0000256" key="2">
    <source>
        <dbReference type="ARBA" id="ARBA00004193"/>
    </source>
</evidence>
<dbReference type="EMBL" id="JADAKE010000017">
    <property type="protein sequence ID" value="MBF8808291.1"/>
    <property type="molecule type" value="Genomic_DNA"/>
</dbReference>
<evidence type="ECO:0000256" key="1">
    <source>
        <dbReference type="ARBA" id="ARBA00002841"/>
    </source>
</evidence>
<dbReference type="GO" id="GO:0006817">
    <property type="term" value="P:phosphate ion transport"/>
    <property type="evidence" value="ECO:0007669"/>
    <property type="project" value="UniProtKB-UniRule"/>
</dbReference>
<dbReference type="InterPro" id="IPR024370">
    <property type="entry name" value="PBP_domain"/>
</dbReference>
<comment type="subcellular location">
    <subcellularLocation>
        <location evidence="2 12">Cell membrane</location>
        <topology evidence="2 12">Lipid-anchor</topology>
    </subcellularLocation>
</comment>
<reference evidence="14" key="1">
    <citation type="submission" date="2020-09" db="EMBL/GenBank/DDBJ databases">
        <title>Genomic insights into the novelty and pathogenicity of a unique biofilm-forming Enterococcus sp. bacteria (Enterococcus lacertideformus) identified in reptiles.</title>
        <authorList>
            <person name="Agius J.E."/>
            <person name="Phalen D.N."/>
            <person name="Rose K."/>
            <person name="Eden J.-S."/>
        </authorList>
    </citation>
    <scope>NUCLEOTIDE SEQUENCE</scope>
    <source>
        <strain evidence="14">PHRS 0518</strain>
    </source>
</reference>
<evidence type="ECO:0000259" key="13">
    <source>
        <dbReference type="Pfam" id="PF12849"/>
    </source>
</evidence>
<dbReference type="AlphaFoldDB" id="A0A931FCZ9"/>
<dbReference type="InterPro" id="IPR011862">
    <property type="entry name" value="Phos-bd"/>
</dbReference>
<keyword evidence="9" id="KW-0472">Membrane</keyword>
<dbReference type="Proteomes" id="UP000637757">
    <property type="component" value="Unassembled WGS sequence"/>
</dbReference>
<dbReference type="SUPFAM" id="SSF53850">
    <property type="entry name" value="Periplasmic binding protein-like II"/>
    <property type="match status" value="1"/>
</dbReference>
<proteinExistence type="inferred from homology"/>
<keyword evidence="7 12" id="KW-0592">Phosphate transport</keyword>
<feature type="chain" id="PRO_5039755311" description="Phosphate-binding protein" evidence="12">
    <location>
        <begin position="17"/>
        <end position="297"/>
    </location>
</feature>
<dbReference type="Gene3D" id="3.40.190.10">
    <property type="entry name" value="Periplasmic binding protein-like II"/>
    <property type="match status" value="2"/>
</dbReference>
<dbReference type="CDD" id="cd13653">
    <property type="entry name" value="PBP2_phosphate_like_1"/>
    <property type="match status" value="1"/>
</dbReference>
<feature type="signal peptide" evidence="12">
    <location>
        <begin position="1"/>
        <end position="16"/>
    </location>
</feature>
<evidence type="ECO:0000256" key="11">
    <source>
        <dbReference type="ARBA" id="ARBA00023288"/>
    </source>
</evidence>
<evidence type="ECO:0000256" key="9">
    <source>
        <dbReference type="ARBA" id="ARBA00023136"/>
    </source>
</evidence>
<keyword evidence="5 12" id="KW-0813">Transport</keyword>
<comment type="subunit">
    <text evidence="4 12">The complex is composed of two ATP-binding proteins (PstB), two transmembrane proteins (PstC and PstA) and a solute-binding protein (PstS).</text>
</comment>
<evidence type="ECO:0000313" key="14">
    <source>
        <dbReference type="EMBL" id="MBF8808291.1"/>
    </source>
</evidence>
<keyword evidence="11 12" id="KW-0449">Lipoprotein</keyword>
<dbReference type="PROSITE" id="PS51257">
    <property type="entry name" value="PROKAR_LIPOPROTEIN"/>
    <property type="match status" value="1"/>
</dbReference>
<organism evidence="14 15">
    <name type="scientific">Enterococcus lacertideformus</name>
    <dbReference type="NCBI Taxonomy" id="2771493"/>
    <lineage>
        <taxon>Bacteria</taxon>
        <taxon>Bacillati</taxon>
        <taxon>Bacillota</taxon>
        <taxon>Bacilli</taxon>
        <taxon>Lactobacillales</taxon>
        <taxon>Enterococcaceae</taxon>
        <taxon>Enterococcus</taxon>
    </lineage>
</organism>
<evidence type="ECO:0000313" key="15">
    <source>
        <dbReference type="Proteomes" id="UP000637757"/>
    </source>
</evidence>
<dbReference type="FunFam" id="3.40.190.10:FF:000107">
    <property type="entry name" value="Phosphate ABC transporter, phosphate-binding protein"/>
    <property type="match status" value="1"/>
</dbReference>
<keyword evidence="8 12" id="KW-0732">Signal</keyword>
<dbReference type="PANTHER" id="PTHR30570:SF4">
    <property type="entry name" value="PHOSPHATE-BINDING PROTEIN PSTS 1"/>
    <property type="match status" value="1"/>
</dbReference>
<evidence type="ECO:0000256" key="3">
    <source>
        <dbReference type="ARBA" id="ARBA00008725"/>
    </source>
</evidence>
<protein>
    <recommendedName>
        <fullName evidence="12">Phosphate-binding protein</fullName>
    </recommendedName>
</protein>
<sequence length="297" mass="31558">MKKVLFSLGILGLVLAGCGSGSGSTDGSAAQATSTSPNDQVKIVAVGSTALQPLVDAAQESFVQENPNYQISVQGGGSGTGLSQVESGAVTIGNSDVFAEEKEGIDASKLVDHKVAVVGMAPIVNKDANVKNITKQELIDIFTGKVTNWKELGGKDEKINVINRANGSGTRATFEKWGLDGATPIQSQEQDSSGTVRQIVSQTPGAISYLAFSYLDDTTQALSIDGVKPKEENVADNSWKIWSYEHMYTNGEPSPEVKKFLDYMMTDDVQQGAVKELGYLPITSMQVERDAEGNLSK</sequence>
<evidence type="ECO:0000256" key="8">
    <source>
        <dbReference type="ARBA" id="ARBA00022729"/>
    </source>
</evidence>
<feature type="domain" description="PBP" evidence="13">
    <location>
        <begin position="34"/>
        <end position="267"/>
    </location>
</feature>
<dbReference type="GO" id="GO:0042301">
    <property type="term" value="F:phosphate ion binding"/>
    <property type="evidence" value="ECO:0007669"/>
    <property type="project" value="UniProtKB-UniRule"/>
</dbReference>
<evidence type="ECO:0000256" key="5">
    <source>
        <dbReference type="ARBA" id="ARBA00022448"/>
    </source>
</evidence>
<evidence type="ECO:0000256" key="4">
    <source>
        <dbReference type="ARBA" id="ARBA00011529"/>
    </source>
</evidence>
<dbReference type="GO" id="GO:0005886">
    <property type="term" value="C:plasma membrane"/>
    <property type="evidence" value="ECO:0007669"/>
    <property type="project" value="UniProtKB-SubCell"/>
</dbReference>
<keyword evidence="10 12" id="KW-0564">Palmitate</keyword>
<comment type="function">
    <text evidence="1">Part of the ABC transporter complex PstSACB involved in phosphate import.</text>
</comment>
<dbReference type="InterPro" id="IPR050811">
    <property type="entry name" value="Phosphate_ABC_transporter"/>
</dbReference>